<name>A0A016T7W6_9BILA</name>
<protein>
    <submittedName>
        <fullName evidence="1">Uncharacterized protein</fullName>
    </submittedName>
</protein>
<gene>
    <name evidence="1" type="primary">Acey_s0128.g1455</name>
    <name evidence="1" type="ORF">Y032_0128g1455</name>
</gene>
<comment type="caution">
    <text evidence="1">The sequence shown here is derived from an EMBL/GenBank/DDBJ whole genome shotgun (WGS) entry which is preliminary data.</text>
</comment>
<keyword evidence="2" id="KW-1185">Reference proteome</keyword>
<organism evidence="1 2">
    <name type="scientific">Ancylostoma ceylanicum</name>
    <dbReference type="NCBI Taxonomy" id="53326"/>
    <lineage>
        <taxon>Eukaryota</taxon>
        <taxon>Metazoa</taxon>
        <taxon>Ecdysozoa</taxon>
        <taxon>Nematoda</taxon>
        <taxon>Chromadorea</taxon>
        <taxon>Rhabditida</taxon>
        <taxon>Rhabditina</taxon>
        <taxon>Rhabditomorpha</taxon>
        <taxon>Strongyloidea</taxon>
        <taxon>Ancylostomatidae</taxon>
        <taxon>Ancylostomatinae</taxon>
        <taxon>Ancylostoma</taxon>
    </lineage>
</organism>
<dbReference type="Proteomes" id="UP000024635">
    <property type="component" value="Unassembled WGS sequence"/>
</dbReference>
<dbReference type="AlphaFoldDB" id="A0A016T7W6"/>
<accession>A0A016T7W6</accession>
<proteinExistence type="predicted"/>
<reference evidence="2" key="1">
    <citation type="journal article" date="2015" name="Nat. Genet.">
        <title>The genome and transcriptome of the zoonotic hookworm Ancylostoma ceylanicum identify infection-specific gene families.</title>
        <authorList>
            <person name="Schwarz E.M."/>
            <person name="Hu Y."/>
            <person name="Antoshechkin I."/>
            <person name="Miller M.M."/>
            <person name="Sternberg P.W."/>
            <person name="Aroian R.V."/>
        </authorList>
    </citation>
    <scope>NUCLEOTIDE SEQUENCE</scope>
    <source>
        <strain evidence="2">HY135</strain>
    </source>
</reference>
<dbReference type="EMBL" id="JARK01001464">
    <property type="protein sequence ID" value="EYB98810.1"/>
    <property type="molecule type" value="Genomic_DNA"/>
</dbReference>
<evidence type="ECO:0000313" key="1">
    <source>
        <dbReference type="EMBL" id="EYB98810.1"/>
    </source>
</evidence>
<sequence length="111" mass="12623">MEQLKTLHRFKYDIIGICETRAREEQRMVWKDTGDELIIGGGSGTHHLKAPLARNPVVRVVIELLNSKLPLPEVLLQAGFPPTFSTQRTFCLKSSRKHGSLRYFQLKAPLP</sequence>
<evidence type="ECO:0000313" key="2">
    <source>
        <dbReference type="Proteomes" id="UP000024635"/>
    </source>
</evidence>